<feature type="region of interest" description="Disordered" evidence="1">
    <location>
        <begin position="82"/>
        <end position="110"/>
    </location>
</feature>
<organism evidence="2">
    <name type="scientific">Tanacetum cinerariifolium</name>
    <name type="common">Dalmatian daisy</name>
    <name type="synonym">Chrysanthemum cinerariifolium</name>
    <dbReference type="NCBI Taxonomy" id="118510"/>
    <lineage>
        <taxon>Eukaryota</taxon>
        <taxon>Viridiplantae</taxon>
        <taxon>Streptophyta</taxon>
        <taxon>Embryophyta</taxon>
        <taxon>Tracheophyta</taxon>
        <taxon>Spermatophyta</taxon>
        <taxon>Magnoliopsida</taxon>
        <taxon>eudicotyledons</taxon>
        <taxon>Gunneridae</taxon>
        <taxon>Pentapetalae</taxon>
        <taxon>asterids</taxon>
        <taxon>campanulids</taxon>
        <taxon>Asterales</taxon>
        <taxon>Asteraceae</taxon>
        <taxon>Asteroideae</taxon>
        <taxon>Anthemideae</taxon>
        <taxon>Anthemidinae</taxon>
        <taxon>Tanacetum</taxon>
    </lineage>
</organism>
<proteinExistence type="predicted"/>
<dbReference type="AlphaFoldDB" id="A0A699IJT5"/>
<comment type="caution">
    <text evidence="2">The sequence shown here is derived from an EMBL/GenBank/DDBJ whole genome shotgun (WGS) entry which is preliminary data.</text>
</comment>
<gene>
    <name evidence="2" type="ORF">Tci_527085</name>
</gene>
<evidence type="ECO:0000313" key="2">
    <source>
        <dbReference type="EMBL" id="GEZ55112.1"/>
    </source>
</evidence>
<reference evidence="2" key="1">
    <citation type="journal article" date="2019" name="Sci. Rep.">
        <title>Draft genome of Tanacetum cinerariifolium, the natural source of mosquito coil.</title>
        <authorList>
            <person name="Yamashiro T."/>
            <person name="Shiraishi A."/>
            <person name="Satake H."/>
            <person name="Nakayama K."/>
        </authorList>
    </citation>
    <scope>NUCLEOTIDE SEQUENCE</scope>
</reference>
<dbReference type="EMBL" id="BKCJ010292775">
    <property type="protein sequence ID" value="GEZ55112.1"/>
    <property type="molecule type" value="Genomic_DNA"/>
</dbReference>
<name>A0A699IJT5_TANCI</name>
<sequence>MTLNSGSYRVEGALNIKELFSICTNLSNKVLALEIVKDAQAAGIIALKARIKKLEKRCKPSISHHRAWLKSVHRLSMKKMFGKKESISKQGRKKDKPTLDDSTLDDLDADHGIDIEEPMNRGRLCEETKELVSTARPGDSIVRLDVGTADPITKLKKKGVSIKDIEDSLSLARSILTLKPLPTIDPKDKGKGVLKVPEPTKKITRSDLDAAQMAKDAEVARLVYEEESTELKREKGEKIEGRRCFYGYEEREVDYEVLDKRFPIISWESKFYHLDRYEVECTYYKIFRSDGSSRWIKTFFEMVTRFDRMDLEELYNLVMQRFETTTPEGVDLVLWGDLRTIFEETAEDDLWKNQEEWIKSWNFYENYRVHTLTLEDGTGIYMLAERRYLLTKETLERMLAFRLIAECESKAIFDLLRFI</sequence>
<protein>
    <submittedName>
        <fullName evidence="2">Uncharacterized protein</fullName>
    </submittedName>
</protein>
<accession>A0A699IJT5</accession>
<evidence type="ECO:0000256" key="1">
    <source>
        <dbReference type="SAM" id="MobiDB-lite"/>
    </source>
</evidence>